<keyword evidence="7 8" id="KW-0413">Isomerase</keyword>
<dbReference type="OrthoDB" id="9809429at2"/>
<comment type="catalytic activity">
    <reaction evidence="1">
        <text>L-erythrulose 1-phosphate = D-erythrulose 4-phosphate</text>
        <dbReference type="Rhea" id="RHEA:49588"/>
        <dbReference type="ChEBI" id="CHEBI:58002"/>
        <dbReference type="ChEBI" id="CHEBI:90796"/>
        <dbReference type="EC" id="5.3.1.33"/>
    </reaction>
</comment>
<dbReference type="FunCoup" id="A0A420WL24">
    <property type="interactions" value="531"/>
</dbReference>
<comment type="catalytic activity">
    <reaction evidence="8 9">
        <text>D-glyceraldehyde 3-phosphate = dihydroxyacetone phosphate</text>
        <dbReference type="Rhea" id="RHEA:18585"/>
        <dbReference type="ChEBI" id="CHEBI:57642"/>
        <dbReference type="ChEBI" id="CHEBI:59776"/>
        <dbReference type="EC" id="5.3.1.1"/>
    </reaction>
</comment>
<keyword evidence="6 8" id="KW-0324">Glycolysis</keyword>
<keyword evidence="5 8" id="KW-0963">Cytoplasm</keyword>
<dbReference type="HAMAP" id="MF_00147_B">
    <property type="entry name" value="TIM_B"/>
    <property type="match status" value="1"/>
</dbReference>
<feature type="binding site" evidence="8">
    <location>
        <begin position="223"/>
        <end position="224"/>
    </location>
    <ligand>
        <name>substrate</name>
    </ligand>
</feature>
<dbReference type="GO" id="GO:0046166">
    <property type="term" value="P:glyceraldehyde-3-phosphate biosynthetic process"/>
    <property type="evidence" value="ECO:0007669"/>
    <property type="project" value="TreeGrafter"/>
</dbReference>
<dbReference type="GO" id="GO:0019563">
    <property type="term" value="P:glycerol catabolic process"/>
    <property type="evidence" value="ECO:0007669"/>
    <property type="project" value="TreeGrafter"/>
</dbReference>
<comment type="pathway">
    <text evidence="8 9">Carbohydrate degradation; glycolysis; D-glyceraldehyde 3-phosphate from glycerone phosphate: step 1/1.</text>
</comment>
<comment type="function">
    <text evidence="8">Involved in the gluconeogenesis. Catalyzes stereospecifically the conversion of dihydroxyacetone phosphate (DHAP) to D-glyceraldehyde-3-phosphate (G3P).</text>
</comment>
<evidence type="ECO:0000313" key="10">
    <source>
        <dbReference type="EMBL" id="RKQ71612.1"/>
    </source>
</evidence>
<evidence type="ECO:0000256" key="8">
    <source>
        <dbReference type="HAMAP-Rule" id="MF_00147"/>
    </source>
</evidence>
<dbReference type="EMBL" id="RBII01000001">
    <property type="protein sequence ID" value="RKQ71612.1"/>
    <property type="molecule type" value="Genomic_DNA"/>
</dbReference>
<comment type="similarity">
    <text evidence="3 8 9">Belongs to the triosephosphate isomerase family.</text>
</comment>
<dbReference type="InterPro" id="IPR022896">
    <property type="entry name" value="TrioseP_Isoase_bac/euk"/>
</dbReference>
<dbReference type="InterPro" id="IPR020861">
    <property type="entry name" value="Triosephosphate_isomerase_AS"/>
</dbReference>
<dbReference type="AlphaFoldDB" id="A0A420WL24"/>
<comment type="pathway">
    <text evidence="8 9">Carbohydrate biosynthesis; gluconeogenesis.</text>
</comment>
<accession>A0A420WL24</accession>
<dbReference type="CDD" id="cd00311">
    <property type="entry name" value="TIM"/>
    <property type="match status" value="1"/>
</dbReference>
<gene>
    <name evidence="8" type="primary">tpiA</name>
    <name evidence="10" type="ORF">DES40_0939</name>
</gene>
<dbReference type="InterPro" id="IPR000652">
    <property type="entry name" value="Triosephosphate_isomerase"/>
</dbReference>
<comment type="pathway">
    <text evidence="2">Carbohydrate metabolism; erythritol degradation.</text>
</comment>
<dbReference type="Pfam" id="PF00121">
    <property type="entry name" value="TIM"/>
    <property type="match status" value="1"/>
</dbReference>
<evidence type="ECO:0000256" key="6">
    <source>
        <dbReference type="ARBA" id="ARBA00023152"/>
    </source>
</evidence>
<reference evidence="10 11" key="1">
    <citation type="submission" date="2018-10" db="EMBL/GenBank/DDBJ databases">
        <title>Genomic Encyclopedia of Type Strains, Phase IV (KMG-IV): sequencing the most valuable type-strain genomes for metagenomic binning, comparative biology and taxonomic classification.</title>
        <authorList>
            <person name="Goeker M."/>
        </authorList>
    </citation>
    <scope>NUCLEOTIDE SEQUENCE [LARGE SCALE GENOMIC DNA]</scope>
    <source>
        <strain evidence="10 11">DSM 22008</strain>
    </source>
</reference>
<dbReference type="SUPFAM" id="SSF51351">
    <property type="entry name" value="Triosephosphate isomerase (TIM)"/>
    <property type="match status" value="1"/>
</dbReference>
<dbReference type="GO" id="GO:0006094">
    <property type="term" value="P:gluconeogenesis"/>
    <property type="evidence" value="ECO:0007669"/>
    <property type="project" value="UniProtKB-UniRule"/>
</dbReference>
<evidence type="ECO:0000256" key="1">
    <source>
        <dbReference type="ARBA" id="ARBA00000148"/>
    </source>
</evidence>
<dbReference type="Proteomes" id="UP000282211">
    <property type="component" value="Unassembled WGS sequence"/>
</dbReference>
<organism evidence="10 11">
    <name type="scientific">Litorimonas taeanensis</name>
    <dbReference type="NCBI Taxonomy" id="568099"/>
    <lineage>
        <taxon>Bacteria</taxon>
        <taxon>Pseudomonadati</taxon>
        <taxon>Pseudomonadota</taxon>
        <taxon>Alphaproteobacteria</taxon>
        <taxon>Maricaulales</taxon>
        <taxon>Robiginitomaculaceae</taxon>
    </lineage>
</organism>
<dbReference type="InParanoid" id="A0A420WL24"/>
<comment type="subunit">
    <text evidence="8 9">Homodimer.</text>
</comment>
<feature type="binding site" evidence="8">
    <location>
        <position position="202"/>
    </location>
    <ligand>
        <name>substrate</name>
    </ligand>
</feature>
<protein>
    <recommendedName>
        <fullName evidence="8 9">Triosephosphate isomerase</fullName>
        <shortName evidence="8">TIM</shortName>
        <shortName evidence="8">TPI</shortName>
        <ecNumber evidence="8 9">5.3.1.1</ecNumber>
    </recommendedName>
    <alternativeName>
        <fullName evidence="8">Triose-phosphate isomerase</fullName>
    </alternativeName>
</protein>
<feature type="active site" description="Electrophile" evidence="8">
    <location>
        <position position="97"/>
    </location>
</feature>
<dbReference type="UniPathway" id="UPA00138"/>
<dbReference type="UniPathway" id="UPA00109">
    <property type="reaction ID" value="UER00189"/>
</dbReference>
<feature type="binding site" evidence="8">
    <location>
        <begin position="10"/>
        <end position="12"/>
    </location>
    <ligand>
        <name>substrate</name>
    </ligand>
</feature>
<evidence type="ECO:0000256" key="5">
    <source>
        <dbReference type="ARBA" id="ARBA00022490"/>
    </source>
</evidence>
<dbReference type="PANTHER" id="PTHR21139:SF42">
    <property type="entry name" value="TRIOSEPHOSPHATE ISOMERASE"/>
    <property type="match status" value="1"/>
</dbReference>
<evidence type="ECO:0000256" key="4">
    <source>
        <dbReference type="ARBA" id="ARBA00022432"/>
    </source>
</evidence>
<evidence type="ECO:0000256" key="3">
    <source>
        <dbReference type="ARBA" id="ARBA00007422"/>
    </source>
</evidence>
<evidence type="ECO:0000313" key="11">
    <source>
        <dbReference type="Proteomes" id="UP000282211"/>
    </source>
</evidence>
<evidence type="ECO:0000256" key="7">
    <source>
        <dbReference type="ARBA" id="ARBA00023235"/>
    </source>
</evidence>
<dbReference type="RefSeq" id="WP_121099375.1">
    <property type="nucleotide sequence ID" value="NZ_RBII01000001.1"/>
</dbReference>
<name>A0A420WL24_9PROT</name>
<comment type="caution">
    <text evidence="10">The sequence shown here is derived from an EMBL/GenBank/DDBJ whole genome shotgun (WGS) entry which is preliminary data.</text>
</comment>
<feature type="active site" description="Proton acceptor" evidence="8">
    <location>
        <position position="164"/>
    </location>
</feature>
<comment type="subcellular location">
    <subcellularLocation>
        <location evidence="8 9">Cytoplasm</location>
    </subcellularLocation>
</comment>
<dbReference type="UniPathway" id="UPA01066"/>
<dbReference type="InterPro" id="IPR013785">
    <property type="entry name" value="Aldolase_TIM"/>
</dbReference>
<proteinExistence type="inferred from homology"/>
<dbReference type="NCBIfam" id="TIGR00419">
    <property type="entry name" value="tim"/>
    <property type="match status" value="1"/>
</dbReference>
<dbReference type="PROSITE" id="PS51440">
    <property type="entry name" value="TIM_2"/>
    <property type="match status" value="1"/>
</dbReference>
<sequence>MTLKPLIAANWKMHGDMSWCDKPYDFADIYPPTEREHLDVLICPPAVLIFPMMEKCGGTDIWLGAQTCHKEKKGAHTGEMSAEMLASAGADYVILGHSERRAMGESSADIRVRVERAKEADLIPIICVGESLKERESGDAEAVVGTQLKASLPEGLTDYVIAYEPIWAIGTGMTATPDDVDAMHRFIRGEVGPNVRILYGGSVKPANAKALLSIPDVNGALIGGAGLEMESLAEIARLA</sequence>
<evidence type="ECO:0000256" key="2">
    <source>
        <dbReference type="ARBA" id="ARBA00004939"/>
    </source>
</evidence>
<dbReference type="InterPro" id="IPR035990">
    <property type="entry name" value="TIM_sf"/>
</dbReference>
<dbReference type="GO" id="GO:0005829">
    <property type="term" value="C:cytosol"/>
    <property type="evidence" value="ECO:0007669"/>
    <property type="project" value="TreeGrafter"/>
</dbReference>
<dbReference type="PANTHER" id="PTHR21139">
    <property type="entry name" value="TRIOSEPHOSPHATE ISOMERASE"/>
    <property type="match status" value="1"/>
</dbReference>
<dbReference type="PROSITE" id="PS00171">
    <property type="entry name" value="TIM_1"/>
    <property type="match status" value="1"/>
</dbReference>
<dbReference type="Gene3D" id="3.20.20.70">
    <property type="entry name" value="Aldolase class I"/>
    <property type="match status" value="1"/>
</dbReference>
<keyword evidence="4 8" id="KW-0312">Gluconeogenesis</keyword>
<feature type="binding site" evidence="8">
    <location>
        <position position="170"/>
    </location>
    <ligand>
        <name>substrate</name>
    </ligand>
</feature>
<dbReference type="GO" id="GO:0006096">
    <property type="term" value="P:glycolytic process"/>
    <property type="evidence" value="ECO:0007669"/>
    <property type="project" value="UniProtKB-UniRule"/>
</dbReference>
<dbReference type="GO" id="GO:0004807">
    <property type="term" value="F:triose-phosphate isomerase activity"/>
    <property type="evidence" value="ECO:0007669"/>
    <property type="project" value="UniProtKB-UniRule"/>
</dbReference>
<dbReference type="EC" id="5.3.1.1" evidence="8 9"/>
<evidence type="ECO:0000256" key="9">
    <source>
        <dbReference type="RuleBase" id="RU363013"/>
    </source>
</evidence>
<keyword evidence="11" id="KW-1185">Reference proteome</keyword>